<gene>
    <name evidence="1" type="ORF">FNM00_03855</name>
</gene>
<evidence type="ECO:0000313" key="2">
    <source>
        <dbReference type="Proteomes" id="UP000316988"/>
    </source>
</evidence>
<dbReference type="RefSeq" id="WP_143911688.1">
    <property type="nucleotide sequence ID" value="NZ_VLNT01000002.1"/>
</dbReference>
<dbReference type="AlphaFoldDB" id="A0A554SGU8"/>
<dbReference type="Pfam" id="PF12900">
    <property type="entry name" value="Pyridox_ox_2"/>
    <property type="match status" value="1"/>
</dbReference>
<reference evidence="1 2" key="1">
    <citation type="submission" date="2019-07" db="EMBL/GenBank/DDBJ databases">
        <authorList>
            <person name="Zhao L.H."/>
        </authorList>
    </citation>
    <scope>NUCLEOTIDE SEQUENCE [LARGE SCALE GENOMIC DNA]</scope>
    <source>
        <strain evidence="1 2">Co35</strain>
    </source>
</reference>
<organism evidence="1 2">
    <name type="scientific">Aeromicrobium piscarium</name>
    <dbReference type="NCBI Taxonomy" id="2590901"/>
    <lineage>
        <taxon>Bacteria</taxon>
        <taxon>Bacillati</taxon>
        <taxon>Actinomycetota</taxon>
        <taxon>Actinomycetes</taxon>
        <taxon>Propionibacteriales</taxon>
        <taxon>Nocardioidaceae</taxon>
        <taxon>Aeromicrobium</taxon>
    </lineage>
</organism>
<dbReference type="InterPro" id="IPR024747">
    <property type="entry name" value="Pyridox_Oxase-rel"/>
</dbReference>
<name>A0A554SGU8_9ACTN</name>
<dbReference type="OrthoDB" id="5193072at2"/>
<dbReference type="Gene3D" id="2.30.110.10">
    <property type="entry name" value="Electron Transport, Fmn-binding Protein, Chain A"/>
    <property type="match status" value="1"/>
</dbReference>
<sequence length="141" mass="15660">MNDAPITELSIDEAWEFLAAQSLGRLAVSTLGRPDIFPVNYIVTGETVLFRTAEGTKLMALILDGHVAFEADEVGEEGAVSVVVRGRARQVESEDEKERLDVDRLHPQLPTFKYNVIAIEADEITGRRVRFGDEPVHIPIM</sequence>
<comment type="caution">
    <text evidence="1">The sequence shown here is derived from an EMBL/GenBank/DDBJ whole genome shotgun (WGS) entry which is preliminary data.</text>
</comment>
<dbReference type="SUPFAM" id="SSF50475">
    <property type="entry name" value="FMN-binding split barrel"/>
    <property type="match status" value="1"/>
</dbReference>
<keyword evidence="2" id="KW-1185">Reference proteome</keyword>
<dbReference type="EMBL" id="VLNT01000002">
    <property type="protein sequence ID" value="TSD65567.1"/>
    <property type="molecule type" value="Genomic_DNA"/>
</dbReference>
<proteinExistence type="predicted"/>
<accession>A0A554SGU8</accession>
<dbReference type="Proteomes" id="UP000316988">
    <property type="component" value="Unassembled WGS sequence"/>
</dbReference>
<protein>
    <submittedName>
        <fullName evidence="1">Pyridoxamine 5'-phosphate oxidase family protein</fullName>
    </submittedName>
</protein>
<dbReference type="InterPro" id="IPR012349">
    <property type="entry name" value="Split_barrel_FMN-bd"/>
</dbReference>
<evidence type="ECO:0000313" key="1">
    <source>
        <dbReference type="EMBL" id="TSD65567.1"/>
    </source>
</evidence>